<dbReference type="AlphaFoldDB" id="A0A7H0H7U1"/>
<reference evidence="1 2" key="1">
    <citation type="submission" date="2020-08" db="EMBL/GenBank/DDBJ databases">
        <title>Genome sequence of Tessaracoccus defluvii JCM 17540T.</title>
        <authorList>
            <person name="Hyun D.-W."/>
            <person name="Bae J.-W."/>
        </authorList>
    </citation>
    <scope>NUCLEOTIDE SEQUENCE [LARGE SCALE GENOMIC DNA]</scope>
    <source>
        <strain evidence="1 2">JCM 17540</strain>
    </source>
</reference>
<accession>A0A7H0H7U1</accession>
<dbReference type="Proteomes" id="UP000516117">
    <property type="component" value="Chromosome"/>
</dbReference>
<sequence length="118" mass="12629">MSITDLTRLAERGLDPLAEALEQHRVRFVQEILAAAVPSFWERRAEALEAARPRPGEFHGKATATELRERDEALAEAAAACREHAEVVRRYPDVIAADMAAAVAAATSTPAPGLGVAS</sequence>
<protein>
    <submittedName>
        <fullName evidence="1">Uncharacterized protein</fullName>
    </submittedName>
</protein>
<dbReference type="EMBL" id="CP060789">
    <property type="protein sequence ID" value="QNP56607.1"/>
    <property type="molecule type" value="Genomic_DNA"/>
</dbReference>
<evidence type="ECO:0000313" key="1">
    <source>
        <dbReference type="EMBL" id="QNP56607.1"/>
    </source>
</evidence>
<keyword evidence="2" id="KW-1185">Reference proteome</keyword>
<evidence type="ECO:0000313" key="2">
    <source>
        <dbReference type="Proteomes" id="UP000516117"/>
    </source>
</evidence>
<gene>
    <name evidence="1" type="ORF">H9L22_04140</name>
</gene>
<dbReference type="KEGG" id="tdf:H9L22_04140"/>
<name>A0A7H0H7U1_9ACTN</name>
<organism evidence="1 2">
    <name type="scientific">Tessaracoccus defluvii</name>
    <dbReference type="NCBI Taxonomy" id="1285901"/>
    <lineage>
        <taxon>Bacteria</taxon>
        <taxon>Bacillati</taxon>
        <taxon>Actinomycetota</taxon>
        <taxon>Actinomycetes</taxon>
        <taxon>Propionibacteriales</taxon>
        <taxon>Propionibacteriaceae</taxon>
        <taxon>Tessaracoccus</taxon>
    </lineage>
</organism>
<proteinExistence type="predicted"/>
<dbReference type="RefSeq" id="WP_187721707.1">
    <property type="nucleotide sequence ID" value="NZ_BAABBL010000002.1"/>
</dbReference>